<dbReference type="RefSeq" id="WP_046106005.1">
    <property type="nucleotide sequence ID" value="NZ_JZEY01000061.1"/>
</dbReference>
<evidence type="ECO:0000313" key="1">
    <source>
        <dbReference type="EMBL" id="KKB07976.1"/>
    </source>
</evidence>
<evidence type="ECO:0000313" key="2">
    <source>
        <dbReference type="Proteomes" id="UP000033649"/>
    </source>
</evidence>
<dbReference type="Proteomes" id="UP000033649">
    <property type="component" value="Unassembled WGS sequence"/>
</dbReference>
<proteinExistence type="predicted"/>
<name>A0A0F5FGJ3_9HYPH</name>
<gene>
    <name evidence="1" type="ORF">VE26_15375</name>
</gene>
<protein>
    <recommendedName>
        <fullName evidence="3">Bacteriocin-protection protein</fullName>
    </recommendedName>
</protein>
<dbReference type="EMBL" id="JZEY01000061">
    <property type="protein sequence ID" value="KKB07976.1"/>
    <property type="molecule type" value="Genomic_DNA"/>
</dbReference>
<reference evidence="1 2" key="1">
    <citation type="submission" date="2015-03" db="EMBL/GenBank/DDBJ databases">
        <authorList>
            <person name="Hassan Y."/>
            <person name="Lepp D."/>
            <person name="Li X.-Z."/>
            <person name="Zhou T."/>
        </authorList>
    </citation>
    <scope>NUCLEOTIDE SEQUENCE [LARGE SCALE GENOMIC DNA]</scope>
    <source>
        <strain evidence="1 2">IPL18</strain>
    </source>
</reference>
<dbReference type="Pfam" id="PF13376">
    <property type="entry name" value="OmdA"/>
    <property type="match status" value="1"/>
</dbReference>
<comment type="caution">
    <text evidence="1">The sequence shown here is derived from an EMBL/GenBank/DDBJ whole genome shotgun (WGS) entry which is preliminary data.</text>
</comment>
<organism evidence="1 2">
    <name type="scientific">Devosia chinhatensis</name>
    <dbReference type="NCBI Taxonomy" id="429727"/>
    <lineage>
        <taxon>Bacteria</taxon>
        <taxon>Pseudomonadati</taxon>
        <taxon>Pseudomonadota</taxon>
        <taxon>Alphaproteobacteria</taxon>
        <taxon>Hyphomicrobiales</taxon>
        <taxon>Devosiaceae</taxon>
        <taxon>Devosia</taxon>
    </lineage>
</organism>
<dbReference type="OrthoDB" id="9796999at2"/>
<accession>A0A0F5FGJ3</accession>
<sequence>MAPVSVRLDRLREFPDFQSFYDWLAVHHASEEEVWIRIFKKASGHKTISPTEAIDAVLCWGWIDAIKKSWDDQSYVQRYCPRRPKSVWSQVNRDNVQRLTDAGLMTDHGAVHVAAARADGRWDAAYATTQAPPDDLLAAIAANPAAQHVYDQLSAQNRFALTFRTIGMKTEAGRRKKIETFVAMLARGETIYPQKLEPR</sequence>
<evidence type="ECO:0008006" key="3">
    <source>
        <dbReference type="Google" id="ProtNLM"/>
    </source>
</evidence>
<dbReference type="PATRIC" id="fig|429727.3.peg.3148"/>
<keyword evidence="2" id="KW-1185">Reference proteome</keyword>
<dbReference type="AlphaFoldDB" id="A0A0F5FGJ3"/>
<dbReference type="STRING" id="429727.VE26_15375"/>